<feature type="domain" description="TRADD-like N-terminal" evidence="3">
    <location>
        <begin position="240"/>
        <end position="284"/>
    </location>
</feature>
<sequence length="323" mass="36142">KHISFGPCANRLRVRGYVEERESLRCLFQKVDLVVMPSRTEGFGLTGLEAMSAGLPVLVSSNSGFVKALRSAAFGFFICKSKDRKSRLDEAVTLRDSYGRKYDWAKQIKELVDKMSSLTYSGPASGSQTEISINEVSECALSRIFNRDSPTGAEEESCISSSKGKGKAGGKASDVAVLSKHLDQLTSLKTEVNKLKKEQQEVHEIVTRQIQLYTKYRKVATDEGVSGLITHIQETYHLALKSVGVGSLRITFTCRSLESLEHLWSDYQSGQLNDIAERYLVTDDIKKKLNLETIRLKTTIEEENYQICKRILMEKSCEFGSPM</sequence>
<dbReference type="PANTHER" id="PTHR45947:SF3">
    <property type="entry name" value="SULFOQUINOVOSYL TRANSFERASE SQD2"/>
    <property type="match status" value="1"/>
</dbReference>
<evidence type="ECO:0000313" key="5">
    <source>
        <dbReference type="Proteomes" id="UP001159427"/>
    </source>
</evidence>
<evidence type="ECO:0000259" key="3">
    <source>
        <dbReference type="Pfam" id="PF20694"/>
    </source>
</evidence>
<dbReference type="SUPFAM" id="SSF53756">
    <property type="entry name" value="UDP-Glycosyltransferase/glycogen phosphorylase"/>
    <property type="match status" value="1"/>
</dbReference>
<dbReference type="Pfam" id="PF20706">
    <property type="entry name" value="GT4-conflict"/>
    <property type="match status" value="1"/>
</dbReference>
<dbReference type="Gene3D" id="3.40.50.2000">
    <property type="entry name" value="Glycogen Phosphorylase B"/>
    <property type="match status" value="1"/>
</dbReference>
<reference evidence="4 5" key="1">
    <citation type="submission" date="2022-05" db="EMBL/GenBank/DDBJ databases">
        <authorList>
            <consortium name="Genoscope - CEA"/>
            <person name="William W."/>
        </authorList>
    </citation>
    <scope>NUCLEOTIDE SEQUENCE [LARGE SCALE GENOMIC DNA]</scope>
</reference>
<proteinExistence type="predicted"/>
<accession>A0ABN8SKI2</accession>
<feature type="region of interest" description="Disordered" evidence="2">
    <location>
        <begin position="148"/>
        <end position="170"/>
    </location>
</feature>
<organism evidence="4 5">
    <name type="scientific">Porites evermanni</name>
    <dbReference type="NCBI Taxonomy" id="104178"/>
    <lineage>
        <taxon>Eukaryota</taxon>
        <taxon>Metazoa</taxon>
        <taxon>Cnidaria</taxon>
        <taxon>Anthozoa</taxon>
        <taxon>Hexacorallia</taxon>
        <taxon>Scleractinia</taxon>
        <taxon>Fungiina</taxon>
        <taxon>Poritidae</taxon>
        <taxon>Porites</taxon>
    </lineage>
</organism>
<dbReference type="PANTHER" id="PTHR45947">
    <property type="entry name" value="SULFOQUINOVOSYL TRANSFERASE SQD2"/>
    <property type="match status" value="1"/>
</dbReference>
<name>A0ABN8SKI2_9CNID</name>
<dbReference type="Proteomes" id="UP001159427">
    <property type="component" value="Unassembled WGS sequence"/>
</dbReference>
<gene>
    <name evidence="4" type="ORF">PEVE_00021386</name>
</gene>
<evidence type="ECO:0000313" key="4">
    <source>
        <dbReference type="EMBL" id="CAH3191174.1"/>
    </source>
</evidence>
<feature type="coiled-coil region" evidence="1">
    <location>
        <begin position="178"/>
        <end position="205"/>
    </location>
</feature>
<comment type="caution">
    <text evidence="4">The sequence shown here is derived from an EMBL/GenBank/DDBJ whole genome shotgun (WGS) entry which is preliminary data.</text>
</comment>
<feature type="non-terminal residue" evidence="4">
    <location>
        <position position="1"/>
    </location>
</feature>
<dbReference type="EMBL" id="CALNXI010002863">
    <property type="protein sequence ID" value="CAH3191174.1"/>
    <property type="molecule type" value="Genomic_DNA"/>
</dbReference>
<evidence type="ECO:0000256" key="2">
    <source>
        <dbReference type="SAM" id="MobiDB-lite"/>
    </source>
</evidence>
<evidence type="ECO:0000256" key="1">
    <source>
        <dbReference type="SAM" id="Coils"/>
    </source>
</evidence>
<dbReference type="Pfam" id="PF20694">
    <property type="entry name" value="TRADD-like_N"/>
    <property type="match status" value="1"/>
</dbReference>
<dbReference type="InterPro" id="IPR050194">
    <property type="entry name" value="Glycosyltransferase_grp1"/>
</dbReference>
<dbReference type="InterPro" id="IPR049341">
    <property type="entry name" value="TRADD-like_N"/>
</dbReference>
<keyword evidence="5" id="KW-1185">Reference proteome</keyword>
<protein>
    <recommendedName>
        <fullName evidence="3">TRADD-like N-terminal domain-containing protein</fullName>
    </recommendedName>
</protein>
<keyword evidence="1" id="KW-0175">Coiled coil</keyword>